<dbReference type="Proteomes" id="UP000008808">
    <property type="component" value="Chromosome"/>
</dbReference>
<evidence type="ECO:0000313" key="2">
    <source>
        <dbReference type="EMBL" id="ABC62680.1"/>
    </source>
</evidence>
<dbReference type="eggNOG" id="ENOG5033E5M">
    <property type="taxonomic scope" value="Bacteria"/>
</dbReference>
<feature type="chain" id="PRO_5004213029" description="DUF4402 domain-containing protein" evidence="1">
    <location>
        <begin position="17"/>
        <end position="170"/>
    </location>
</feature>
<feature type="signal peptide" evidence="1">
    <location>
        <begin position="1"/>
        <end position="16"/>
    </location>
</feature>
<name>Q2NCB1_ERYLH</name>
<dbReference type="AlphaFoldDB" id="Q2NCB1"/>
<organism evidence="2 3">
    <name type="scientific">Erythrobacter litoralis (strain HTCC2594)</name>
    <dbReference type="NCBI Taxonomy" id="314225"/>
    <lineage>
        <taxon>Bacteria</taxon>
        <taxon>Pseudomonadati</taxon>
        <taxon>Pseudomonadota</taxon>
        <taxon>Alphaproteobacteria</taxon>
        <taxon>Sphingomonadales</taxon>
        <taxon>Erythrobacteraceae</taxon>
        <taxon>Erythrobacter/Porphyrobacter group</taxon>
        <taxon>Erythrobacter</taxon>
    </lineage>
</organism>
<dbReference type="Pfam" id="PF14352">
    <property type="entry name" value="DUF4402"/>
    <property type="match status" value="1"/>
</dbReference>
<keyword evidence="3" id="KW-1185">Reference proteome</keyword>
<evidence type="ECO:0000313" key="3">
    <source>
        <dbReference type="Proteomes" id="UP000008808"/>
    </source>
</evidence>
<gene>
    <name evidence="2" type="ordered locus">ELI_02940</name>
</gene>
<proteinExistence type="predicted"/>
<accession>Q2NCB1</accession>
<dbReference type="OrthoDB" id="7576381at2"/>
<reference evidence="3" key="1">
    <citation type="journal article" date="2009" name="J. Bacteriol.">
        <title>Complete genome sequence of Erythrobacter litoralis HTCC2594.</title>
        <authorList>
            <person name="Oh H.M."/>
            <person name="Giovannoni S.J."/>
            <person name="Ferriera S."/>
            <person name="Johnson J."/>
            <person name="Cho J.C."/>
        </authorList>
    </citation>
    <scope>NUCLEOTIDE SEQUENCE [LARGE SCALE GENOMIC DNA]</scope>
    <source>
        <strain evidence="3">HTCC2594</strain>
    </source>
</reference>
<evidence type="ECO:0008006" key="4">
    <source>
        <dbReference type="Google" id="ProtNLM"/>
    </source>
</evidence>
<dbReference type="HOGENOM" id="CLU_124984_0_0_5"/>
<protein>
    <recommendedName>
        <fullName evidence="4">DUF4402 domain-containing protein</fullName>
    </recommendedName>
</protein>
<sequence length="170" mass="17495">MGLVLATAMSAAPALAQDASTQGSASVAIAEPLSITKVRDLDFGQIIPNGTGIARVRINSSNGNRSANANATLIGTRGDRATFTVVGEPRTQVNLSVAGPVISLSGPGATITVDRLRASRNNGGQRSLPRTFRIPRSGSMTIGFGGRLNAAPDQAPGIYSGDFELTVVYQ</sequence>
<dbReference type="KEGG" id="eli:ELI_02940"/>
<keyword evidence="1" id="KW-0732">Signal</keyword>
<dbReference type="EMBL" id="CP000157">
    <property type="protein sequence ID" value="ABC62680.1"/>
    <property type="molecule type" value="Genomic_DNA"/>
</dbReference>
<dbReference type="InterPro" id="IPR025514">
    <property type="entry name" value="DUF4402"/>
</dbReference>
<evidence type="ECO:0000256" key="1">
    <source>
        <dbReference type="SAM" id="SignalP"/>
    </source>
</evidence>
<dbReference type="RefSeq" id="WP_011413556.1">
    <property type="nucleotide sequence ID" value="NC_007722.1"/>
</dbReference>